<feature type="transmembrane region" description="Helical" evidence="5">
    <location>
        <begin position="152"/>
        <end position="177"/>
    </location>
</feature>
<evidence type="ECO:0000256" key="3">
    <source>
        <dbReference type="ARBA" id="ARBA00022989"/>
    </source>
</evidence>
<dbReference type="GO" id="GO:0055085">
    <property type="term" value="P:transmembrane transport"/>
    <property type="evidence" value="ECO:0007669"/>
    <property type="project" value="InterPro"/>
</dbReference>
<dbReference type="CDD" id="cd06261">
    <property type="entry name" value="TM_PBP2"/>
    <property type="match status" value="1"/>
</dbReference>
<proteinExistence type="inferred from homology"/>
<protein>
    <submittedName>
        <fullName evidence="7">Carbohydrate ABC transporter membrane protein 1 (CUT1 family)</fullName>
    </submittedName>
</protein>
<keyword evidence="2 5" id="KW-0812">Transmembrane</keyword>
<evidence type="ECO:0000256" key="4">
    <source>
        <dbReference type="ARBA" id="ARBA00023136"/>
    </source>
</evidence>
<keyword evidence="4 5" id="KW-0472">Membrane</keyword>
<sequence>MPPRSPGQSAMSARWMILPAVVLTLAMVIFPLGFAIYLSLGGNGTLPALGLGHYSRLVADPAFWSALRVTLVLFAVALVLQLVLGTALALALNRYNVVRGLVRTAILSPFMLPPVVVGMIAIVVLDPGLGAANWILESLGLPHFLWLASPRWSLLVVALIDTWQWTPFVALIVLGGLQALPARVYEAAEIDGAKGWSLFWHVTLPLLGPTLLTAAVLRSVDLLRFFDIIYITTQGGPGNATTTLNIQAYKLGFDFMDVGYASSVMIVLALIVLGSVLFFASLRKKVSW</sequence>
<dbReference type="AlphaFoldDB" id="A0A2T5JVP8"/>
<dbReference type="Pfam" id="PF00528">
    <property type="entry name" value="BPD_transp_1"/>
    <property type="match status" value="1"/>
</dbReference>
<dbReference type="PANTHER" id="PTHR43759">
    <property type="entry name" value="TREHALOSE TRANSPORT SYSTEM PERMEASE PROTEIN SUGA"/>
    <property type="match status" value="1"/>
</dbReference>
<keyword evidence="3 5" id="KW-1133">Transmembrane helix</keyword>
<feature type="transmembrane region" description="Helical" evidence="5">
    <location>
        <begin position="20"/>
        <end position="42"/>
    </location>
</feature>
<dbReference type="EMBL" id="QAOT01000017">
    <property type="protein sequence ID" value="PTR14247.1"/>
    <property type="molecule type" value="Genomic_DNA"/>
</dbReference>
<keyword evidence="5" id="KW-0813">Transport</keyword>
<evidence type="ECO:0000313" key="7">
    <source>
        <dbReference type="EMBL" id="PTR14247.1"/>
    </source>
</evidence>
<feature type="transmembrane region" description="Helical" evidence="5">
    <location>
        <begin position="260"/>
        <end position="282"/>
    </location>
</feature>
<comment type="similarity">
    <text evidence="5">Belongs to the binding-protein-dependent transport system permease family.</text>
</comment>
<feature type="transmembrane region" description="Helical" evidence="5">
    <location>
        <begin position="198"/>
        <end position="217"/>
    </location>
</feature>
<dbReference type="InterPro" id="IPR052730">
    <property type="entry name" value="Sugar_ABC_transporter"/>
</dbReference>
<gene>
    <name evidence="7" type="ORF">C8J28_11716</name>
</gene>
<evidence type="ECO:0000259" key="6">
    <source>
        <dbReference type="PROSITE" id="PS50928"/>
    </source>
</evidence>
<dbReference type="PROSITE" id="PS50928">
    <property type="entry name" value="ABC_TM1"/>
    <property type="match status" value="1"/>
</dbReference>
<dbReference type="InterPro" id="IPR035906">
    <property type="entry name" value="MetI-like_sf"/>
</dbReference>
<dbReference type="SUPFAM" id="SSF161098">
    <property type="entry name" value="MetI-like"/>
    <property type="match status" value="1"/>
</dbReference>
<reference evidence="7 8" key="1">
    <citation type="submission" date="2018-04" db="EMBL/GenBank/DDBJ databases">
        <title>Genomic Encyclopedia of Type Strains, Phase III (KMG-III): the genomes of soil and plant-associated and newly described type strains.</title>
        <authorList>
            <person name="Whitman W."/>
        </authorList>
    </citation>
    <scope>NUCLEOTIDE SEQUENCE [LARGE SCALE GENOMIC DNA]</scope>
    <source>
        <strain evidence="7 8">KA25</strain>
    </source>
</reference>
<evidence type="ECO:0000256" key="2">
    <source>
        <dbReference type="ARBA" id="ARBA00022692"/>
    </source>
</evidence>
<evidence type="ECO:0000256" key="1">
    <source>
        <dbReference type="ARBA" id="ARBA00004651"/>
    </source>
</evidence>
<dbReference type="GO" id="GO:0005886">
    <property type="term" value="C:plasma membrane"/>
    <property type="evidence" value="ECO:0007669"/>
    <property type="project" value="UniProtKB-SubCell"/>
</dbReference>
<dbReference type="InterPro" id="IPR000515">
    <property type="entry name" value="MetI-like"/>
</dbReference>
<evidence type="ECO:0000313" key="8">
    <source>
        <dbReference type="Proteomes" id="UP000244060"/>
    </source>
</evidence>
<dbReference type="Gene3D" id="1.10.3720.10">
    <property type="entry name" value="MetI-like"/>
    <property type="match status" value="1"/>
</dbReference>
<accession>A0A2T5JVP8</accession>
<organism evidence="7 8">
    <name type="scientific">Cereibacter azotoformans</name>
    <dbReference type="NCBI Taxonomy" id="43057"/>
    <lineage>
        <taxon>Bacteria</taxon>
        <taxon>Pseudomonadati</taxon>
        <taxon>Pseudomonadota</taxon>
        <taxon>Alphaproteobacteria</taxon>
        <taxon>Rhodobacterales</taxon>
        <taxon>Paracoccaceae</taxon>
        <taxon>Cereibacter</taxon>
    </lineage>
</organism>
<keyword evidence="8" id="KW-1185">Reference proteome</keyword>
<comment type="caution">
    <text evidence="7">The sequence shown here is derived from an EMBL/GenBank/DDBJ whole genome shotgun (WGS) entry which is preliminary data.</text>
</comment>
<comment type="subcellular location">
    <subcellularLocation>
        <location evidence="1 5">Cell membrane</location>
        <topology evidence="1 5">Multi-pass membrane protein</topology>
    </subcellularLocation>
</comment>
<feature type="domain" description="ABC transmembrane type-1" evidence="6">
    <location>
        <begin position="67"/>
        <end position="277"/>
    </location>
</feature>
<dbReference type="PANTHER" id="PTHR43759:SF1">
    <property type="entry name" value="GLUCOSE IMPORT SYSTEM PERMEASE PROTEIN GLCT"/>
    <property type="match status" value="1"/>
</dbReference>
<dbReference type="RefSeq" id="WP_244908339.1">
    <property type="nucleotide sequence ID" value="NZ_QAOT01000017.1"/>
</dbReference>
<name>A0A2T5JVP8_9RHOB</name>
<dbReference type="Proteomes" id="UP000244060">
    <property type="component" value="Unassembled WGS sequence"/>
</dbReference>
<feature type="transmembrane region" description="Helical" evidence="5">
    <location>
        <begin position="104"/>
        <end position="125"/>
    </location>
</feature>
<feature type="transmembrane region" description="Helical" evidence="5">
    <location>
        <begin position="62"/>
        <end position="92"/>
    </location>
</feature>
<evidence type="ECO:0000256" key="5">
    <source>
        <dbReference type="RuleBase" id="RU363032"/>
    </source>
</evidence>